<dbReference type="Gene3D" id="3.90.245.10">
    <property type="entry name" value="Ribonucleoside hydrolase-like"/>
    <property type="match status" value="1"/>
</dbReference>
<dbReference type="PANTHER" id="PTHR12304:SF4">
    <property type="entry name" value="URIDINE NUCLEOSIDASE"/>
    <property type="match status" value="1"/>
</dbReference>
<accession>A0A0B8N4T2</accession>
<comment type="similarity">
    <text evidence="1">Belongs to the IUNH family.</text>
</comment>
<dbReference type="InterPro" id="IPR023186">
    <property type="entry name" value="IUNH"/>
</dbReference>
<evidence type="ECO:0000256" key="1">
    <source>
        <dbReference type="ARBA" id="ARBA00009176"/>
    </source>
</evidence>
<dbReference type="SUPFAM" id="SSF53590">
    <property type="entry name" value="Nucleoside hydrolase"/>
    <property type="match status" value="1"/>
</dbReference>
<evidence type="ECO:0000256" key="2">
    <source>
        <dbReference type="ARBA" id="ARBA00022801"/>
    </source>
</evidence>
<proteinExistence type="inferred from homology"/>
<keyword evidence="3" id="KW-0326">Glycosidase</keyword>
<protein>
    <recommendedName>
        <fullName evidence="4">Inosine/uridine-preferring nucleoside hydrolase domain-containing protein</fullName>
    </recommendedName>
</protein>
<dbReference type="Pfam" id="PF01156">
    <property type="entry name" value="IU_nuc_hydro"/>
    <property type="match status" value="1"/>
</dbReference>
<dbReference type="PANTHER" id="PTHR12304">
    <property type="entry name" value="INOSINE-URIDINE PREFERRING NUCLEOSIDE HYDROLASE"/>
    <property type="match status" value="1"/>
</dbReference>
<keyword evidence="2" id="KW-0378">Hydrolase</keyword>
<dbReference type="InterPro" id="IPR001910">
    <property type="entry name" value="Inosine/uridine_hydrolase_dom"/>
</dbReference>
<sequence length="322" mass="34567">MNAASILASIGKHNDIPIYAGASQAISRPAMNPPTSIHGKTGLDGTNLLPKPKSNPKWTESATLAMASALLAQPPNTAVIVATGPLTNIAILFRDYPELAGHIKSLSLMGGAFGGGFTNVSLGTVNDPDRIGNYTPWAEFNILADPEAAAQIFSDNIIAAKTIVIPLDLTHQVLATERVRNLLLYGKSGQRNGKAKSTLRQMLVELLMYFAETYANVFGITAGPPLHDPIAVAAALIGTPWEISFQDSHNQRPERFCVSVETEGSYKDAVEGKTRTGMTVQIPLQPGTDGVTIPRRLDVSHFWKVLEDCIEIADENVKLESV</sequence>
<reference evidence="6" key="1">
    <citation type="journal article" date="2015" name="Genome Announc.">
        <title>Draft genome sequence of Talaromyces cellulolyticus strain Y-94, a source of lignocellulosic biomass-degrading enzymes.</title>
        <authorList>
            <person name="Fujii T."/>
            <person name="Koike H."/>
            <person name="Sawayama S."/>
            <person name="Yano S."/>
            <person name="Inoue H."/>
        </authorList>
    </citation>
    <scope>NUCLEOTIDE SEQUENCE [LARGE SCALE GENOMIC DNA]</scope>
    <source>
        <strain evidence="6">Y-94</strain>
    </source>
</reference>
<dbReference type="AlphaFoldDB" id="A0A0B8N4T2"/>
<dbReference type="GO" id="GO:0006152">
    <property type="term" value="P:purine nucleoside catabolic process"/>
    <property type="evidence" value="ECO:0007669"/>
    <property type="project" value="TreeGrafter"/>
</dbReference>
<name>A0A0B8N4T2_TALPI</name>
<dbReference type="Proteomes" id="UP000053095">
    <property type="component" value="Unassembled WGS sequence"/>
</dbReference>
<dbReference type="EMBL" id="DF933819">
    <property type="protein sequence ID" value="GAM37344.1"/>
    <property type="molecule type" value="Genomic_DNA"/>
</dbReference>
<evidence type="ECO:0000259" key="4">
    <source>
        <dbReference type="Pfam" id="PF01156"/>
    </source>
</evidence>
<evidence type="ECO:0000313" key="5">
    <source>
        <dbReference type="EMBL" id="GAM37344.1"/>
    </source>
</evidence>
<keyword evidence="6" id="KW-1185">Reference proteome</keyword>
<evidence type="ECO:0000256" key="3">
    <source>
        <dbReference type="ARBA" id="ARBA00023295"/>
    </source>
</evidence>
<feature type="domain" description="Inosine/uridine-preferring nucleoside hydrolase" evidence="4">
    <location>
        <begin position="2"/>
        <end position="304"/>
    </location>
</feature>
<dbReference type="GO" id="GO:0005829">
    <property type="term" value="C:cytosol"/>
    <property type="evidence" value="ECO:0007669"/>
    <property type="project" value="TreeGrafter"/>
</dbReference>
<dbReference type="GO" id="GO:0008477">
    <property type="term" value="F:purine nucleosidase activity"/>
    <property type="evidence" value="ECO:0007669"/>
    <property type="project" value="TreeGrafter"/>
</dbReference>
<organism evidence="5 6">
    <name type="scientific">Talaromyces pinophilus</name>
    <name type="common">Penicillium pinophilum</name>
    <dbReference type="NCBI Taxonomy" id="128442"/>
    <lineage>
        <taxon>Eukaryota</taxon>
        <taxon>Fungi</taxon>
        <taxon>Dikarya</taxon>
        <taxon>Ascomycota</taxon>
        <taxon>Pezizomycotina</taxon>
        <taxon>Eurotiomycetes</taxon>
        <taxon>Eurotiomycetidae</taxon>
        <taxon>Eurotiales</taxon>
        <taxon>Trichocomaceae</taxon>
        <taxon>Talaromyces</taxon>
        <taxon>Talaromyces sect. Talaromyces</taxon>
    </lineage>
</organism>
<gene>
    <name evidence="5" type="ORF">TCE0_023f07189</name>
</gene>
<evidence type="ECO:0000313" key="6">
    <source>
        <dbReference type="Proteomes" id="UP000053095"/>
    </source>
</evidence>
<dbReference type="InterPro" id="IPR036452">
    <property type="entry name" value="Ribo_hydro-like"/>
</dbReference>